<feature type="region of interest" description="Disordered" evidence="1">
    <location>
        <begin position="131"/>
        <end position="158"/>
    </location>
</feature>
<keyword evidence="3" id="KW-1185">Reference proteome</keyword>
<dbReference type="Proteomes" id="UP000315439">
    <property type="component" value="Unassembled WGS sequence"/>
</dbReference>
<name>A0A545UD25_9GAMM</name>
<protein>
    <submittedName>
        <fullName evidence="2">Uncharacterized protein</fullName>
    </submittedName>
</protein>
<dbReference type="AlphaFoldDB" id="A0A545UD25"/>
<accession>A0A545UD25</accession>
<gene>
    <name evidence="2" type="ORF">FLL46_13040</name>
</gene>
<dbReference type="EMBL" id="VIKS01000008">
    <property type="protein sequence ID" value="TQV87367.1"/>
    <property type="molecule type" value="Genomic_DNA"/>
</dbReference>
<organism evidence="2 3">
    <name type="scientific">Aliikangiella coralliicola</name>
    <dbReference type="NCBI Taxonomy" id="2592383"/>
    <lineage>
        <taxon>Bacteria</taxon>
        <taxon>Pseudomonadati</taxon>
        <taxon>Pseudomonadota</taxon>
        <taxon>Gammaproteobacteria</taxon>
        <taxon>Oceanospirillales</taxon>
        <taxon>Pleioneaceae</taxon>
        <taxon>Aliikangiella</taxon>
    </lineage>
</organism>
<dbReference type="RefSeq" id="WP_142894036.1">
    <property type="nucleotide sequence ID" value="NZ_ML660164.1"/>
</dbReference>
<evidence type="ECO:0000313" key="3">
    <source>
        <dbReference type="Proteomes" id="UP000315439"/>
    </source>
</evidence>
<sequence>MSRGKKDETVVKPSWGEPEEKINAFNLSKWIGSGVGLQGLPKDYRLVLRFLSDNYNSSTTADARRGLLTNVTNTDIQFATGLDIKTVAPIMDRLDEFGYIFRTRTNNRQPWTVWLNVRNLVKVMDGRATAPTIEKRGSGNGKRKGPVKRSEKAPAKVEPVVVDEPAKQVATKAELELTPDQKATQNYVIKMRRVNALKRAKQVAEAKKALANGDATTMHQYIIKEAEKAAGELKLAQDAVKNGTATNQQKDLVDSAIFVEKELSKVAV</sequence>
<reference evidence="2 3" key="1">
    <citation type="submission" date="2019-07" db="EMBL/GenBank/DDBJ databases">
        <title>Draft genome for Aliikangiella sp. M105.</title>
        <authorList>
            <person name="Wang G."/>
        </authorList>
    </citation>
    <scope>NUCLEOTIDE SEQUENCE [LARGE SCALE GENOMIC DNA]</scope>
    <source>
        <strain evidence="2 3">M105</strain>
    </source>
</reference>
<evidence type="ECO:0000256" key="1">
    <source>
        <dbReference type="SAM" id="MobiDB-lite"/>
    </source>
</evidence>
<proteinExistence type="predicted"/>
<evidence type="ECO:0000313" key="2">
    <source>
        <dbReference type="EMBL" id="TQV87367.1"/>
    </source>
</evidence>
<comment type="caution">
    <text evidence="2">The sequence shown here is derived from an EMBL/GenBank/DDBJ whole genome shotgun (WGS) entry which is preliminary data.</text>
</comment>